<organism evidence="5 6">
    <name type="scientific">Ensete ventricosum</name>
    <name type="common">Abyssinian banana</name>
    <name type="synonym">Musa ensete</name>
    <dbReference type="NCBI Taxonomy" id="4639"/>
    <lineage>
        <taxon>Eukaryota</taxon>
        <taxon>Viridiplantae</taxon>
        <taxon>Streptophyta</taxon>
        <taxon>Embryophyta</taxon>
        <taxon>Tracheophyta</taxon>
        <taxon>Spermatophyta</taxon>
        <taxon>Magnoliopsida</taxon>
        <taxon>Liliopsida</taxon>
        <taxon>Zingiberales</taxon>
        <taxon>Musaceae</taxon>
        <taxon>Ensete</taxon>
    </lineage>
</organism>
<dbReference type="PROSITE" id="PS50008">
    <property type="entry name" value="PIPLC_Y_DOMAIN"/>
    <property type="match status" value="1"/>
</dbReference>
<evidence type="ECO:0000313" key="5">
    <source>
        <dbReference type="EMBL" id="RRT56402.1"/>
    </source>
</evidence>
<evidence type="ECO:0000259" key="4">
    <source>
        <dbReference type="PROSITE" id="PS50008"/>
    </source>
</evidence>
<dbReference type="PROSITE" id="PS50004">
    <property type="entry name" value="C2"/>
    <property type="match status" value="1"/>
</dbReference>
<dbReference type="InterPro" id="IPR017946">
    <property type="entry name" value="PLC-like_Pdiesterase_TIM-brl"/>
</dbReference>
<dbReference type="CDD" id="cd00275">
    <property type="entry name" value="C2_PLC_like"/>
    <property type="match status" value="1"/>
</dbReference>
<dbReference type="EC" id="3.1.4.11" evidence="1"/>
<name>A0A426YXE8_ENSVE</name>
<dbReference type="GO" id="GO:0004435">
    <property type="term" value="F:phosphatidylinositol-4,5-bisphosphate phospholipase C activity"/>
    <property type="evidence" value="ECO:0007669"/>
    <property type="project" value="UniProtKB-EC"/>
</dbReference>
<sequence>MSNIHCVFNTQFLFNEIAQDEQVQAEELADDDDDQKERQNAPPEYKRLITIRAGKPKGHMSEALKVDPEKVRRLSLSEQELVKAAATHGADLIRFTQKNLLRIYPKGTRFNSSNYNPFIGWIHGAQMVAFNMQVGIAGVPADTVMKKTKTIEDNWTPVWDEEFTFPLTVPELALLRIEVHEYDMSEKDDFGGQACVPVSEVRPGIRAVPLFDRKGNKFNSVKLLMRFEFV</sequence>
<dbReference type="InterPro" id="IPR000008">
    <property type="entry name" value="C2_dom"/>
</dbReference>
<evidence type="ECO:0000256" key="2">
    <source>
        <dbReference type="SAM" id="MobiDB-lite"/>
    </source>
</evidence>
<dbReference type="PRINTS" id="PR00390">
    <property type="entry name" value="PHPHLIPASEC"/>
</dbReference>
<keyword evidence="1" id="KW-0378">Hydrolase</keyword>
<dbReference type="SUPFAM" id="SSF51695">
    <property type="entry name" value="PLC-like phosphodiesterases"/>
    <property type="match status" value="1"/>
</dbReference>
<dbReference type="EMBL" id="AMZH03009652">
    <property type="protein sequence ID" value="RRT56402.1"/>
    <property type="molecule type" value="Genomic_DNA"/>
</dbReference>
<feature type="compositionally biased region" description="Basic and acidic residues" evidence="2">
    <location>
        <begin position="35"/>
        <end position="44"/>
    </location>
</feature>
<dbReference type="GO" id="GO:0048015">
    <property type="term" value="P:phosphatidylinositol-mediated signaling"/>
    <property type="evidence" value="ECO:0007669"/>
    <property type="project" value="TreeGrafter"/>
</dbReference>
<dbReference type="SMART" id="SM00149">
    <property type="entry name" value="PLCYc"/>
    <property type="match status" value="1"/>
</dbReference>
<dbReference type="Proteomes" id="UP000287651">
    <property type="component" value="Unassembled WGS sequence"/>
</dbReference>
<dbReference type="PANTHER" id="PTHR10336">
    <property type="entry name" value="PHOSPHOINOSITIDE-SPECIFIC PHOSPHOLIPASE C FAMILY PROTEIN"/>
    <property type="match status" value="1"/>
</dbReference>
<dbReference type="GO" id="GO:0016042">
    <property type="term" value="P:lipid catabolic process"/>
    <property type="evidence" value="ECO:0007669"/>
    <property type="project" value="UniProtKB-KW"/>
</dbReference>
<reference evidence="5 6" key="1">
    <citation type="journal article" date="2014" name="Agronomy (Basel)">
        <title>A Draft Genome Sequence for Ensete ventricosum, the Drought-Tolerant Tree Against Hunger.</title>
        <authorList>
            <person name="Harrison J."/>
            <person name="Moore K.A."/>
            <person name="Paszkiewicz K."/>
            <person name="Jones T."/>
            <person name="Grant M."/>
            <person name="Ambacheew D."/>
            <person name="Muzemil S."/>
            <person name="Studholme D.J."/>
        </authorList>
    </citation>
    <scope>NUCLEOTIDE SEQUENCE [LARGE SCALE GENOMIC DNA]</scope>
</reference>
<dbReference type="PANTHER" id="PTHR10336:SF204">
    <property type="entry name" value="PHOSPHOINOSITIDE PHOSPHOLIPASE C 4-RELATED"/>
    <property type="match status" value="1"/>
</dbReference>
<feature type="domain" description="PI-PLC Y-box" evidence="4">
    <location>
        <begin position="75"/>
        <end position="133"/>
    </location>
</feature>
<keyword evidence="1" id="KW-0442">Lipid degradation</keyword>
<evidence type="ECO:0000313" key="6">
    <source>
        <dbReference type="Proteomes" id="UP000287651"/>
    </source>
</evidence>
<proteinExistence type="predicted"/>
<dbReference type="SMART" id="SM00239">
    <property type="entry name" value="C2"/>
    <property type="match status" value="1"/>
</dbReference>
<evidence type="ECO:0000259" key="3">
    <source>
        <dbReference type="PROSITE" id="PS50004"/>
    </source>
</evidence>
<accession>A0A426YXE8</accession>
<feature type="domain" description="C2" evidence="3">
    <location>
        <begin position="52"/>
        <end position="212"/>
    </location>
</feature>
<protein>
    <recommendedName>
        <fullName evidence="1">Phosphoinositide phospholipase C</fullName>
        <ecNumber evidence="1">3.1.4.11</ecNumber>
    </recommendedName>
</protein>
<comment type="catalytic activity">
    <reaction evidence="1">
        <text>a 1,2-diacyl-sn-glycero-3-phospho-(1D-myo-inositol-4,5-bisphosphate) + H2O = 1D-myo-inositol 1,4,5-trisphosphate + a 1,2-diacyl-sn-glycerol + H(+)</text>
        <dbReference type="Rhea" id="RHEA:33179"/>
        <dbReference type="ChEBI" id="CHEBI:15377"/>
        <dbReference type="ChEBI" id="CHEBI:15378"/>
        <dbReference type="ChEBI" id="CHEBI:17815"/>
        <dbReference type="ChEBI" id="CHEBI:58456"/>
        <dbReference type="ChEBI" id="CHEBI:203600"/>
        <dbReference type="EC" id="3.1.4.11"/>
    </reaction>
</comment>
<dbReference type="GO" id="GO:0005886">
    <property type="term" value="C:plasma membrane"/>
    <property type="evidence" value="ECO:0007669"/>
    <property type="project" value="TreeGrafter"/>
</dbReference>
<comment type="caution">
    <text evidence="5">The sequence shown here is derived from an EMBL/GenBank/DDBJ whole genome shotgun (WGS) entry which is preliminary data.</text>
</comment>
<dbReference type="InterPro" id="IPR001192">
    <property type="entry name" value="PI-PLC_fam"/>
</dbReference>
<dbReference type="GO" id="GO:0051209">
    <property type="term" value="P:release of sequestered calcium ion into cytosol"/>
    <property type="evidence" value="ECO:0007669"/>
    <property type="project" value="TreeGrafter"/>
</dbReference>
<keyword evidence="1" id="KW-0443">Lipid metabolism</keyword>
<dbReference type="SUPFAM" id="SSF49562">
    <property type="entry name" value="C2 domain (Calcium/lipid-binding domain, CaLB)"/>
    <property type="match status" value="1"/>
</dbReference>
<dbReference type="InterPro" id="IPR001711">
    <property type="entry name" value="PLipase_C_Pinositol-sp_Y"/>
</dbReference>
<feature type="region of interest" description="Disordered" evidence="2">
    <location>
        <begin position="25"/>
        <end position="44"/>
    </location>
</feature>
<dbReference type="Pfam" id="PF00387">
    <property type="entry name" value="PI-PLC-Y"/>
    <property type="match status" value="1"/>
</dbReference>
<dbReference type="AlphaFoldDB" id="A0A426YXE8"/>
<feature type="compositionally biased region" description="Acidic residues" evidence="2">
    <location>
        <begin position="25"/>
        <end position="34"/>
    </location>
</feature>
<dbReference type="Pfam" id="PF00168">
    <property type="entry name" value="C2"/>
    <property type="match status" value="1"/>
</dbReference>
<dbReference type="Gene3D" id="2.60.40.150">
    <property type="entry name" value="C2 domain"/>
    <property type="match status" value="1"/>
</dbReference>
<gene>
    <name evidence="5" type="ORF">B296_00047902</name>
</gene>
<dbReference type="Gene3D" id="3.20.20.190">
    <property type="entry name" value="Phosphatidylinositol (PI) phosphodiesterase"/>
    <property type="match status" value="1"/>
</dbReference>
<evidence type="ECO:0000256" key="1">
    <source>
        <dbReference type="RuleBase" id="RU361133"/>
    </source>
</evidence>
<dbReference type="InterPro" id="IPR035892">
    <property type="entry name" value="C2_domain_sf"/>
</dbReference>